<evidence type="ECO:0008006" key="4">
    <source>
        <dbReference type="Google" id="ProtNLM"/>
    </source>
</evidence>
<evidence type="ECO:0000313" key="3">
    <source>
        <dbReference type="Proteomes" id="UP000272412"/>
    </source>
</evidence>
<gene>
    <name evidence="2" type="ORF">EGK74_00290</name>
</gene>
<keyword evidence="1" id="KW-0732">Signal</keyword>
<protein>
    <recommendedName>
        <fullName evidence="4">Integral membrane protein</fullName>
    </recommendedName>
</protein>
<organism evidence="2 3">
    <name type="scientific">Neisseria weixii</name>
    <dbReference type="NCBI Taxonomy" id="1853276"/>
    <lineage>
        <taxon>Bacteria</taxon>
        <taxon>Pseudomonadati</taxon>
        <taxon>Pseudomonadota</taxon>
        <taxon>Betaproteobacteria</taxon>
        <taxon>Neisseriales</taxon>
        <taxon>Neisseriaceae</taxon>
        <taxon>Neisseria</taxon>
    </lineage>
</organism>
<dbReference type="OrthoDB" id="8787342at2"/>
<evidence type="ECO:0000313" key="2">
    <source>
        <dbReference type="EMBL" id="RPD90829.1"/>
    </source>
</evidence>
<accession>A0A3N4NH57</accession>
<keyword evidence="3" id="KW-1185">Reference proteome</keyword>
<proteinExistence type="predicted"/>
<reference evidence="2 3" key="1">
    <citation type="submission" date="2018-11" db="EMBL/GenBank/DDBJ databases">
        <title>Neisseria weixii sp. nov. isolated from the rectal contents of plateau pika (Ochotona cruzoniae).</title>
        <authorList>
            <person name="Zhang G."/>
        </authorList>
    </citation>
    <scope>NUCLEOTIDE SEQUENCE [LARGE SCALE GENOMIC DNA]</scope>
    <source>
        <strain evidence="2 3">10009</strain>
    </source>
</reference>
<evidence type="ECO:0000256" key="1">
    <source>
        <dbReference type="SAM" id="SignalP"/>
    </source>
</evidence>
<sequence length="167" mass="17564">MKKQISALMILSVMAAPVMAQEANKQPLKLNVDDKVQALSIENPMKFEHQVFDVKQDKPMQLAELSQKEMKETEGALAPWVAGGAIGGIVGGAGYAWGAYKGNYKWDNAKFAGNVGTGAVIGASFGTAGAIASGGAKFIPSLTNAGANVWRANSAIANNGANRVWRR</sequence>
<dbReference type="Proteomes" id="UP000272412">
    <property type="component" value="Unassembled WGS sequence"/>
</dbReference>
<feature type="signal peptide" evidence="1">
    <location>
        <begin position="1"/>
        <end position="20"/>
    </location>
</feature>
<name>A0A3N4NH57_9NEIS</name>
<comment type="caution">
    <text evidence="2">The sequence shown here is derived from an EMBL/GenBank/DDBJ whole genome shotgun (WGS) entry which is preliminary data.</text>
</comment>
<dbReference type="EMBL" id="RPFL01000001">
    <property type="protein sequence ID" value="RPD90829.1"/>
    <property type="molecule type" value="Genomic_DNA"/>
</dbReference>
<dbReference type="AlphaFoldDB" id="A0A3N4NH57"/>
<dbReference type="RefSeq" id="WP_123803556.1">
    <property type="nucleotide sequence ID" value="NZ_RPFL01000001.1"/>
</dbReference>
<feature type="chain" id="PRO_5018059931" description="Integral membrane protein" evidence="1">
    <location>
        <begin position="21"/>
        <end position="167"/>
    </location>
</feature>